<accession>A0A9P6E228</accession>
<keyword evidence="3" id="KW-1185">Reference proteome</keyword>
<comment type="caution">
    <text evidence="2">The sequence shown here is derived from an EMBL/GenBank/DDBJ whole genome shotgun (WGS) entry which is preliminary data.</text>
</comment>
<proteinExistence type="predicted"/>
<dbReference type="EMBL" id="MU128911">
    <property type="protein sequence ID" value="KAF9520509.1"/>
    <property type="molecule type" value="Genomic_DNA"/>
</dbReference>
<feature type="compositionally biased region" description="Acidic residues" evidence="1">
    <location>
        <begin position="43"/>
        <end position="53"/>
    </location>
</feature>
<reference evidence="2" key="1">
    <citation type="journal article" date="2020" name="Nat. Commun.">
        <title>Large-scale genome sequencing of mycorrhizal fungi provides insights into the early evolution of symbiotic traits.</title>
        <authorList>
            <person name="Miyauchi S."/>
            <person name="Kiss E."/>
            <person name="Kuo A."/>
            <person name="Drula E."/>
            <person name="Kohler A."/>
            <person name="Sanchez-Garcia M."/>
            <person name="Morin E."/>
            <person name="Andreopoulos B."/>
            <person name="Barry K.W."/>
            <person name="Bonito G."/>
            <person name="Buee M."/>
            <person name="Carver A."/>
            <person name="Chen C."/>
            <person name="Cichocki N."/>
            <person name="Clum A."/>
            <person name="Culley D."/>
            <person name="Crous P.W."/>
            <person name="Fauchery L."/>
            <person name="Girlanda M."/>
            <person name="Hayes R.D."/>
            <person name="Keri Z."/>
            <person name="LaButti K."/>
            <person name="Lipzen A."/>
            <person name="Lombard V."/>
            <person name="Magnuson J."/>
            <person name="Maillard F."/>
            <person name="Murat C."/>
            <person name="Nolan M."/>
            <person name="Ohm R.A."/>
            <person name="Pangilinan J."/>
            <person name="Pereira M.F."/>
            <person name="Perotto S."/>
            <person name="Peter M."/>
            <person name="Pfister S."/>
            <person name="Riley R."/>
            <person name="Sitrit Y."/>
            <person name="Stielow J.B."/>
            <person name="Szollosi G."/>
            <person name="Zifcakova L."/>
            <person name="Stursova M."/>
            <person name="Spatafora J.W."/>
            <person name="Tedersoo L."/>
            <person name="Vaario L.M."/>
            <person name="Yamada A."/>
            <person name="Yan M."/>
            <person name="Wang P."/>
            <person name="Xu J."/>
            <person name="Bruns T."/>
            <person name="Baldrian P."/>
            <person name="Vilgalys R."/>
            <person name="Dunand C."/>
            <person name="Henrissat B."/>
            <person name="Grigoriev I.V."/>
            <person name="Hibbett D."/>
            <person name="Nagy L.G."/>
            <person name="Martin F.M."/>
        </authorList>
    </citation>
    <scope>NUCLEOTIDE SEQUENCE</scope>
    <source>
        <strain evidence="2">UP504</strain>
    </source>
</reference>
<feature type="compositionally biased region" description="Polar residues" evidence="1">
    <location>
        <begin position="1"/>
        <end position="12"/>
    </location>
</feature>
<feature type="region of interest" description="Disordered" evidence="1">
    <location>
        <begin position="1"/>
        <end position="77"/>
    </location>
</feature>
<evidence type="ECO:0000313" key="3">
    <source>
        <dbReference type="Proteomes" id="UP000886523"/>
    </source>
</evidence>
<dbReference type="AlphaFoldDB" id="A0A9P6E228"/>
<organism evidence="2 3">
    <name type="scientific">Hydnum rufescens UP504</name>
    <dbReference type="NCBI Taxonomy" id="1448309"/>
    <lineage>
        <taxon>Eukaryota</taxon>
        <taxon>Fungi</taxon>
        <taxon>Dikarya</taxon>
        <taxon>Basidiomycota</taxon>
        <taxon>Agaricomycotina</taxon>
        <taxon>Agaricomycetes</taxon>
        <taxon>Cantharellales</taxon>
        <taxon>Hydnaceae</taxon>
        <taxon>Hydnum</taxon>
    </lineage>
</organism>
<feature type="compositionally biased region" description="Low complexity" evidence="1">
    <location>
        <begin position="14"/>
        <end position="25"/>
    </location>
</feature>
<evidence type="ECO:0000256" key="1">
    <source>
        <dbReference type="SAM" id="MobiDB-lite"/>
    </source>
</evidence>
<dbReference type="Proteomes" id="UP000886523">
    <property type="component" value="Unassembled WGS sequence"/>
</dbReference>
<feature type="compositionally biased region" description="Polar residues" evidence="1">
    <location>
        <begin position="63"/>
        <end position="77"/>
    </location>
</feature>
<name>A0A9P6E228_9AGAM</name>
<evidence type="ECO:0000313" key="2">
    <source>
        <dbReference type="EMBL" id="KAF9520509.1"/>
    </source>
</evidence>
<sequence>MSPNAWASTSAATYPPYRQVVQHQQRPQHLRSRPLRLEKLDDTSDEDEDEGADDAFFYRRQSIDSQHSQHSRTTSIPSYTSAYPPFPVLPPSPWPQADPYALPSYSPPDPSSPFTNAFCEDDECVHPPKRRCTPCFARRDTLKPVELSRVDSSHQALISTISLVDEAVEDDDGPSCFQLFRRRWARLLLRISFSVYRTRKRVASHLPSRAPHPTLLVR</sequence>
<protein>
    <submittedName>
        <fullName evidence="2">Uncharacterized protein</fullName>
    </submittedName>
</protein>
<gene>
    <name evidence="2" type="ORF">BS47DRAFT_1335672</name>
</gene>